<dbReference type="WBParaSite" id="nRc.2.0.1.t22151-RA">
    <property type="protein sequence ID" value="nRc.2.0.1.t22151-RA"/>
    <property type="gene ID" value="nRc.2.0.1.g22151"/>
</dbReference>
<dbReference type="Proteomes" id="UP000887565">
    <property type="component" value="Unplaced"/>
</dbReference>
<keyword evidence="1" id="KW-1185">Reference proteome</keyword>
<dbReference type="AlphaFoldDB" id="A0A915J6S5"/>
<accession>A0A915J6S5</accession>
<evidence type="ECO:0000313" key="2">
    <source>
        <dbReference type="WBParaSite" id="nRc.2.0.1.t22151-RA"/>
    </source>
</evidence>
<protein>
    <submittedName>
        <fullName evidence="2">Uncharacterized protein</fullName>
    </submittedName>
</protein>
<reference evidence="2" key="1">
    <citation type="submission" date="2022-11" db="UniProtKB">
        <authorList>
            <consortium name="WormBaseParasite"/>
        </authorList>
    </citation>
    <scope>IDENTIFICATION</scope>
</reference>
<proteinExistence type="predicted"/>
<evidence type="ECO:0000313" key="1">
    <source>
        <dbReference type="Proteomes" id="UP000887565"/>
    </source>
</evidence>
<organism evidence="1 2">
    <name type="scientific">Romanomermis culicivorax</name>
    <name type="common">Nematode worm</name>
    <dbReference type="NCBI Taxonomy" id="13658"/>
    <lineage>
        <taxon>Eukaryota</taxon>
        <taxon>Metazoa</taxon>
        <taxon>Ecdysozoa</taxon>
        <taxon>Nematoda</taxon>
        <taxon>Enoplea</taxon>
        <taxon>Dorylaimia</taxon>
        <taxon>Mermithida</taxon>
        <taxon>Mermithoidea</taxon>
        <taxon>Mermithidae</taxon>
        <taxon>Romanomermis</taxon>
    </lineage>
</organism>
<name>A0A915J6S5_ROMCU</name>
<sequence length="90" mass="9637">MTGELSLKSMTCRKSVAFEDKGGTPLSVAKTRRSPETTYRISPLFPPSLSDAINVKTGIILGKFSATDKIAFCCSKIGRLSLVSSTSTFT</sequence>